<gene>
    <name evidence="2" type="ORF">FHG12_09295</name>
</gene>
<dbReference type="GO" id="GO:0004180">
    <property type="term" value="F:carboxypeptidase activity"/>
    <property type="evidence" value="ECO:0007669"/>
    <property type="project" value="UniProtKB-KW"/>
</dbReference>
<dbReference type="RefSeq" id="WP_139515470.1">
    <property type="nucleotide sequence ID" value="NZ_CP040896.1"/>
</dbReference>
<evidence type="ECO:0000256" key="1">
    <source>
        <dbReference type="SAM" id="SignalP"/>
    </source>
</evidence>
<evidence type="ECO:0000313" key="3">
    <source>
        <dbReference type="Proteomes" id="UP000305398"/>
    </source>
</evidence>
<feature type="chain" id="PRO_5022907020" evidence="1">
    <location>
        <begin position="23"/>
        <end position="837"/>
    </location>
</feature>
<dbReference type="SUPFAM" id="SSF49464">
    <property type="entry name" value="Carboxypeptidase regulatory domain-like"/>
    <property type="match status" value="1"/>
</dbReference>
<dbReference type="Gene3D" id="2.60.40.1120">
    <property type="entry name" value="Carboxypeptidase-like, regulatory domain"/>
    <property type="match status" value="1"/>
</dbReference>
<sequence>MKNAALLLFWLLLLAGVAPATAQRILCSGQITEAGNGHPVPFASVFVPGTSNGTTADEQGRYQLTLPQPADTIAASALGFAPQKKHLTTDATQTINFTLRGGAVTLGEVTVRPHENPAYAIMRQVQAHKPQNNKRELQAFEFDSYNRVAVSISNLPAKISNRSVFKDMMAVADSKGQPLGPDGKPLLPIFASEVLSRLYVRHDPLRKREEIRRTQMRGVAPRDGSVLSQILGSSFQDWDFYPNWQQLLGKDFISPIADGWKFTYEYDLQDSVYVGKDWCYQLGVAPRRAGDLAFTGTIWITADSYALRRVDLTVAPKANLNFVDQVKVQQELVPSEAASQWLPKRTHVVIGLKPTKGSTGFLADFTTINSNFDVNHPKPLVFYALPVETMPDAYAPLTADYWEKNRPDSLSLDEQRTFAVLDSVRKLPSVHSTLELADIVVNGYKRVGNWDLGPVINTYSFNSIEGNRFRVGFRTTPEISADWLTRAYLAYGTRDGRFKYGVRVSRILNRRTWTVATVERRHDIDQVALLDNDYALENPLYEMSARMGNISNGRPLMRDLNTLTLQTDLFRGFTQKVSLRYQRFNPLYNFAYYNTDVRQPGAPTKDDYALTELVLESRYARDEVLIQNQNRRYAIGLMKWPVLTFRYTAGFDNVLGSDFKYHKFNLLVTQSVKIGQLGRTDYVLDGGYIPSTVPYPVLKTHLGNESPFYNGAAFNLMRYFEYVSDRYVSFRFENHFEGFLLNSVPAIKRLNWRLIASGNVLYGSVSDANRAINPPFDATGTPLPTFQSLGRTPYAEAGYGIENIFKVVRIDFLHRLTYRNVPGARNFGVKLSLQFKL</sequence>
<dbReference type="AlphaFoldDB" id="A0A5B8A269"/>
<dbReference type="EMBL" id="CP040896">
    <property type="protein sequence ID" value="QDA60292.1"/>
    <property type="molecule type" value="Genomic_DNA"/>
</dbReference>
<dbReference type="Pfam" id="PF13715">
    <property type="entry name" value="CarbopepD_reg_2"/>
    <property type="match status" value="1"/>
</dbReference>
<dbReference type="Pfam" id="PF18939">
    <property type="entry name" value="DUF5686"/>
    <property type="match status" value="1"/>
</dbReference>
<protein>
    <submittedName>
        <fullName evidence="2">Carboxypeptidase-like regulatory domain-containing protein</fullName>
    </submittedName>
</protein>
<proteinExistence type="predicted"/>
<dbReference type="Proteomes" id="UP000305398">
    <property type="component" value="Chromosome"/>
</dbReference>
<keyword evidence="2" id="KW-0645">Protease</keyword>
<reference evidence="2 3" key="1">
    <citation type="submission" date="2019-06" db="EMBL/GenBank/DDBJ databases">
        <authorList>
            <person name="Srinivasan S."/>
        </authorList>
    </citation>
    <scope>NUCLEOTIDE SEQUENCE [LARGE SCALE GENOMIC DNA]</scope>
    <source>
        <strain evidence="2 3">17J68-5</strain>
    </source>
</reference>
<dbReference type="OrthoDB" id="983143at2"/>
<keyword evidence="1" id="KW-0732">Signal</keyword>
<keyword evidence="2" id="KW-0378">Hydrolase</keyword>
<dbReference type="KEGG" id="hyj:FHG12_09295"/>
<organism evidence="2 3">
    <name type="scientific">Hymenobacter jejuensis</name>
    <dbReference type="NCBI Taxonomy" id="2502781"/>
    <lineage>
        <taxon>Bacteria</taxon>
        <taxon>Pseudomonadati</taxon>
        <taxon>Bacteroidota</taxon>
        <taxon>Cytophagia</taxon>
        <taxon>Cytophagales</taxon>
        <taxon>Hymenobacteraceae</taxon>
        <taxon>Hymenobacter</taxon>
    </lineage>
</organism>
<dbReference type="InterPro" id="IPR043741">
    <property type="entry name" value="DUF5686"/>
</dbReference>
<evidence type="ECO:0000313" key="2">
    <source>
        <dbReference type="EMBL" id="QDA60292.1"/>
    </source>
</evidence>
<keyword evidence="2" id="KW-0121">Carboxypeptidase</keyword>
<feature type="signal peptide" evidence="1">
    <location>
        <begin position="1"/>
        <end position="22"/>
    </location>
</feature>
<accession>A0A5B8A269</accession>
<name>A0A5B8A269_9BACT</name>
<dbReference type="InterPro" id="IPR008969">
    <property type="entry name" value="CarboxyPept-like_regulatory"/>
</dbReference>
<keyword evidence="3" id="KW-1185">Reference proteome</keyword>